<feature type="transmembrane region" description="Helical" evidence="1">
    <location>
        <begin position="1290"/>
        <end position="1310"/>
    </location>
</feature>
<proteinExistence type="predicted"/>
<evidence type="ECO:0000256" key="1">
    <source>
        <dbReference type="SAM" id="Phobius"/>
    </source>
</evidence>
<dbReference type="SUPFAM" id="SSF49785">
    <property type="entry name" value="Galactose-binding domain-like"/>
    <property type="match status" value="1"/>
</dbReference>
<dbReference type="PROSITE" id="PS50022">
    <property type="entry name" value="FA58C_3"/>
    <property type="match status" value="1"/>
</dbReference>
<keyword evidence="1" id="KW-0472">Membrane</keyword>
<evidence type="ECO:0000259" key="2">
    <source>
        <dbReference type="PROSITE" id="PS50022"/>
    </source>
</evidence>
<evidence type="ECO:0000313" key="3">
    <source>
        <dbReference type="EMBL" id="GAA4637368.1"/>
    </source>
</evidence>
<feature type="transmembrane region" description="Helical" evidence="1">
    <location>
        <begin position="372"/>
        <end position="391"/>
    </location>
</feature>
<feature type="transmembrane region" description="Helical" evidence="1">
    <location>
        <begin position="1205"/>
        <end position="1225"/>
    </location>
</feature>
<keyword evidence="1" id="KW-1133">Transmembrane helix</keyword>
<dbReference type="RefSeq" id="WP_345440407.1">
    <property type="nucleotide sequence ID" value="NZ_BAABHK010000019.1"/>
</dbReference>
<dbReference type="InterPro" id="IPR000421">
    <property type="entry name" value="FA58C"/>
</dbReference>
<dbReference type="EMBL" id="BAABHK010000019">
    <property type="protein sequence ID" value="GAA4637368.1"/>
    <property type="molecule type" value="Genomic_DNA"/>
</dbReference>
<dbReference type="InterPro" id="IPR056997">
    <property type="entry name" value="CBM_AftD"/>
</dbReference>
<comment type="caution">
    <text evidence="3">The sequence shown here is derived from an EMBL/GenBank/DDBJ whole genome shotgun (WGS) entry which is preliminary data.</text>
</comment>
<feature type="transmembrane region" description="Helical" evidence="1">
    <location>
        <begin position="231"/>
        <end position="252"/>
    </location>
</feature>
<dbReference type="Pfam" id="PF11847">
    <property type="entry name" value="GT-C_AftD"/>
    <property type="match status" value="1"/>
</dbReference>
<feature type="transmembrane region" description="Helical" evidence="1">
    <location>
        <begin position="334"/>
        <end position="352"/>
    </location>
</feature>
<keyword evidence="4" id="KW-1185">Reference proteome</keyword>
<reference evidence="4" key="1">
    <citation type="journal article" date="2019" name="Int. J. Syst. Evol. Microbiol.">
        <title>The Global Catalogue of Microorganisms (GCM) 10K type strain sequencing project: providing services to taxonomists for standard genome sequencing and annotation.</title>
        <authorList>
            <consortium name="The Broad Institute Genomics Platform"/>
            <consortium name="The Broad Institute Genome Sequencing Center for Infectious Disease"/>
            <person name="Wu L."/>
            <person name="Ma J."/>
        </authorList>
    </citation>
    <scope>NUCLEOTIDE SEQUENCE [LARGE SCALE GENOMIC DNA]</scope>
    <source>
        <strain evidence="4">JCM 17939</strain>
    </source>
</reference>
<protein>
    <submittedName>
        <fullName evidence="3">Alpha-(1-&gt;3)-arabinofuranosyltransferase</fullName>
    </submittedName>
</protein>
<keyword evidence="1" id="KW-0812">Transmembrane</keyword>
<accession>A0ABP8UR67</accession>
<feature type="transmembrane region" description="Helical" evidence="1">
    <location>
        <begin position="1322"/>
        <end position="1344"/>
    </location>
</feature>
<gene>
    <name evidence="3" type="ORF">GCM10023196_090890</name>
</gene>
<feature type="transmembrane region" description="Helical" evidence="1">
    <location>
        <begin position="403"/>
        <end position="424"/>
    </location>
</feature>
<evidence type="ECO:0000313" key="4">
    <source>
        <dbReference type="Proteomes" id="UP001501442"/>
    </source>
</evidence>
<organism evidence="3 4">
    <name type="scientific">Actinoallomurus vinaceus</name>
    <dbReference type="NCBI Taxonomy" id="1080074"/>
    <lineage>
        <taxon>Bacteria</taxon>
        <taxon>Bacillati</taxon>
        <taxon>Actinomycetota</taxon>
        <taxon>Actinomycetes</taxon>
        <taxon>Streptosporangiales</taxon>
        <taxon>Thermomonosporaceae</taxon>
        <taxon>Actinoallomurus</taxon>
    </lineage>
</organism>
<feature type="transmembrane region" description="Helical" evidence="1">
    <location>
        <begin position="1245"/>
        <end position="1278"/>
    </location>
</feature>
<dbReference type="InterPro" id="IPR021798">
    <property type="entry name" value="AftD_N"/>
</dbReference>
<dbReference type="Pfam" id="PF24607">
    <property type="entry name" value="CBM_AftD"/>
    <property type="match status" value="1"/>
</dbReference>
<sequence>MAALTETEALPGAADRPDGVDERLRERLRTFLCCALLTLLATATRPGLIVPDTKIDMALNPLGFLGRALHLWDIEQFGQLQNQVSGYLFPMGPFYVLGHLAGMPPWITQRLWLATLLCTAFLGARRLAERLGVGTPATRLVGALAYALGPHGLASLGINSSEYLPLAMLPWMVVPLVGAARGGGRVRAAARSGLAVACCGGINGAATLAVLVVPALYVLTRRIGAPRLRILAWWAVAVGCATAWWSVPLLLLGRYAYSWLLYTEKAATTTATTGPADVLRGAERWVNFLVVDGRAWWPLGHAFATQTAPVLCTGLVAALGLAGLVRARLPERTFLILTLLTGVTVMVAGHAGPLAPAVRDLIDGPLAPFRNLYKFDGLVRLPLALGIAHLLSAPRPSRRPWAAVATAAGLAGVMLSALSTGLTADGAFPKVPQYWRDAADWLNGRAGDQGVMAVPGARFGEYLWGRPMDEITQPLLNVRWGERQLVPAGSSGFTRMMDAIDQRITSGQGSAGLTEVLARMGVRYLLVRNDLRRDDLRGAWPARVHQALDASPGIRRVAWFGGVPAGSTLPDDAVGSPDQPYAPVEIYEVEGADDAVGLLDADRALRLYGSPEALLTMADDGLLKDQPVLFGDDDPAATGRPVVADSLRRVERDFGELRGHTSPTLTTAERANVPATRRDILEPGWDRYSTVAAYTGVKDVTASASASDVTSPAELDQPGALPYAALDGDPRTRWESGGWTGPVGQWLRVDFDHPLTPRNVTATFAQDDRLGPPPDEIAVETETGRTVQHLARTSAAQPLTVPAGTTRWLRIRVLSLTARPAVPAAARVGVSELHVDGVHAAREYRLPAVPAGATVVMSRAPGGLPACMQGSIRWVCSPFFERRDEEPGFDRVLTAARTGTARLTGTAALTDPGLIQRYTTTDPRLKVTASSTLTQEPATLPRAAFDADPATTWVSATGDRAPWLSLSWGRKIQVGQITVRRPAGAAFLTQVRLEGDDGQWREVPLDDTGRLSFKPMRTSRLTLRFSGLPQVTDVTVPGVKPFQTFPGARVSIPCGFGPRLRLNGADVPTRATATYADLLQGRSIRFQACRTVTLKAGDDRLAQVPFDAFRVDSAALNPADDGTAPARESSDVTVTRWTSEHRQVEVSAQRASYLVVNENFNAGWRATIGGRTLRPVRVDGWRQAWALPAGTAGAVRLSYAPDRPYQAAVLLGLNFLVILVIAALWPARSRQEVEPVVRERRPRRALAVVLTIGAAAGLGYWIGGVAALALAAVAAMVFAVAPGRWRARAAVPWLPAAAMLTATVSLIVGFRLQAAQNTGAHFFAETLPQLLCLLIVARLVAALADRLAAPGSGRG</sequence>
<dbReference type="Gene3D" id="2.60.120.260">
    <property type="entry name" value="Galactose-binding domain-like"/>
    <property type="match status" value="2"/>
</dbReference>
<feature type="domain" description="F5/8 type C" evidence="2">
    <location>
        <begin position="907"/>
        <end position="1003"/>
    </location>
</feature>
<feature type="transmembrane region" description="Helical" evidence="1">
    <location>
        <begin position="194"/>
        <end position="219"/>
    </location>
</feature>
<dbReference type="Proteomes" id="UP001501442">
    <property type="component" value="Unassembled WGS sequence"/>
</dbReference>
<name>A0ABP8UR67_9ACTN</name>
<dbReference type="InterPro" id="IPR008979">
    <property type="entry name" value="Galactose-bd-like_sf"/>
</dbReference>